<accession>A0A0G1H4P0</accession>
<dbReference type="InterPro" id="IPR051289">
    <property type="entry name" value="LAGLIDADG_Endonuclease"/>
</dbReference>
<sequence>MEKLSGEYIAGFVDGEGCFALHFRRDVRHERKNKPSYFSWKIQFSIVLRKDDINILTRIKEALECGNISIAKRGFARYQVTDVNDLGTKIVPFFEKNRLQAKKRLDFQLWKEAVMIIFKTKRNEINARPGTRGFIKTRWEPEHLARLEKIQEELVILRKIIKPHKWEGEAILP</sequence>
<dbReference type="InterPro" id="IPR027434">
    <property type="entry name" value="Homing_endonucl"/>
</dbReference>
<comment type="caution">
    <text evidence="2">The sequence shown here is derived from an EMBL/GenBank/DDBJ whole genome shotgun (WGS) entry which is preliminary data.</text>
</comment>
<name>A0A0G1H4P0_9BACT</name>
<dbReference type="Proteomes" id="UP000034736">
    <property type="component" value="Unassembled WGS sequence"/>
</dbReference>
<dbReference type="PANTHER" id="PTHR36181">
    <property type="entry name" value="INTRON-ENCODED ENDONUCLEASE AI3-RELATED"/>
    <property type="match status" value="1"/>
</dbReference>
<dbReference type="EMBL" id="LCHU01000001">
    <property type="protein sequence ID" value="KKT42361.1"/>
    <property type="molecule type" value="Genomic_DNA"/>
</dbReference>
<dbReference type="InterPro" id="IPR004860">
    <property type="entry name" value="LAGLIDADG_dom"/>
</dbReference>
<evidence type="ECO:0000313" key="3">
    <source>
        <dbReference type="Proteomes" id="UP000034736"/>
    </source>
</evidence>
<proteinExistence type="predicted"/>
<feature type="domain" description="Homing endonuclease LAGLIDADG" evidence="1">
    <location>
        <begin position="9"/>
        <end position="114"/>
    </location>
</feature>
<gene>
    <name evidence="2" type="ORF">UW30_C0001G0086</name>
</gene>
<dbReference type="Gene3D" id="3.10.28.10">
    <property type="entry name" value="Homing endonucleases"/>
    <property type="match status" value="1"/>
</dbReference>
<evidence type="ECO:0000259" key="1">
    <source>
        <dbReference type="Pfam" id="PF00961"/>
    </source>
</evidence>
<dbReference type="PANTHER" id="PTHR36181:SF2">
    <property type="entry name" value="INTRON-ENCODED ENDONUCLEASE AI3-RELATED"/>
    <property type="match status" value="1"/>
</dbReference>
<protein>
    <recommendedName>
        <fullName evidence="1">Homing endonuclease LAGLIDADG domain-containing protein</fullName>
    </recommendedName>
</protein>
<dbReference type="STRING" id="1618647.UW30_C0001G0086"/>
<organism evidence="2 3">
    <name type="scientific">Candidatus Giovannonibacteria bacterium GW2011_GWA2_44_13b</name>
    <dbReference type="NCBI Taxonomy" id="1618647"/>
    <lineage>
        <taxon>Bacteria</taxon>
        <taxon>Candidatus Giovannoniibacteriota</taxon>
    </lineage>
</organism>
<dbReference type="SUPFAM" id="SSF55608">
    <property type="entry name" value="Homing endonucleases"/>
    <property type="match status" value="1"/>
</dbReference>
<dbReference type="AlphaFoldDB" id="A0A0G1H4P0"/>
<dbReference type="Pfam" id="PF00961">
    <property type="entry name" value="LAGLIDADG_1"/>
    <property type="match status" value="1"/>
</dbReference>
<reference evidence="2 3" key="1">
    <citation type="journal article" date="2015" name="Nature">
        <title>rRNA introns, odd ribosomes, and small enigmatic genomes across a large radiation of phyla.</title>
        <authorList>
            <person name="Brown C.T."/>
            <person name="Hug L.A."/>
            <person name="Thomas B.C."/>
            <person name="Sharon I."/>
            <person name="Castelle C.J."/>
            <person name="Singh A."/>
            <person name="Wilkins M.J."/>
            <person name="Williams K.H."/>
            <person name="Banfield J.F."/>
        </authorList>
    </citation>
    <scope>NUCLEOTIDE SEQUENCE [LARGE SCALE GENOMIC DNA]</scope>
</reference>
<evidence type="ECO:0000313" key="2">
    <source>
        <dbReference type="EMBL" id="KKT42361.1"/>
    </source>
</evidence>
<dbReference type="GO" id="GO:0004519">
    <property type="term" value="F:endonuclease activity"/>
    <property type="evidence" value="ECO:0007669"/>
    <property type="project" value="InterPro"/>
</dbReference>